<keyword evidence="24" id="KW-0137">Centromere</keyword>
<keyword evidence="9" id="KW-0963">Cytoplasm</keyword>
<dbReference type="GO" id="GO:0003723">
    <property type="term" value="F:RNA binding"/>
    <property type="evidence" value="ECO:0007669"/>
    <property type="project" value="UniProtKB-UniRule"/>
</dbReference>
<keyword evidence="16 31" id="KW-0175">Coiled coil</keyword>
<evidence type="ECO:0000259" key="34">
    <source>
        <dbReference type="PROSITE" id="PS51719"/>
    </source>
</evidence>
<dbReference type="GO" id="GO:0000776">
    <property type="term" value="C:kinetochore"/>
    <property type="evidence" value="ECO:0007669"/>
    <property type="project" value="UniProtKB-KW"/>
</dbReference>
<evidence type="ECO:0000256" key="13">
    <source>
        <dbReference type="ARBA" id="ARBA00022776"/>
    </source>
</evidence>
<dbReference type="InterPro" id="IPR035979">
    <property type="entry name" value="RBD_domain_sf"/>
</dbReference>
<dbReference type="InterPro" id="IPR000504">
    <property type="entry name" value="RRM_dom"/>
</dbReference>
<keyword evidence="21" id="KW-0966">Cell projection</keyword>
<dbReference type="GO" id="GO:0032154">
    <property type="term" value="C:cleavage furrow"/>
    <property type="evidence" value="ECO:0007669"/>
    <property type="project" value="UniProtKB-SubCell"/>
</dbReference>
<evidence type="ECO:0000256" key="24">
    <source>
        <dbReference type="ARBA" id="ARBA00023328"/>
    </source>
</evidence>
<evidence type="ECO:0000256" key="16">
    <source>
        <dbReference type="ARBA" id="ARBA00023054"/>
    </source>
</evidence>
<evidence type="ECO:0000256" key="7">
    <source>
        <dbReference type="ARBA" id="ARBA00018906"/>
    </source>
</evidence>
<dbReference type="CDD" id="cd12578">
    <property type="entry name" value="RRM1_hnRNPA_like"/>
    <property type="match status" value="1"/>
</dbReference>
<dbReference type="EMBL" id="JAKZEL010000005">
    <property type="protein sequence ID" value="KAI4543704.1"/>
    <property type="molecule type" value="Genomic_DNA"/>
</dbReference>
<dbReference type="Proteomes" id="UP001214576">
    <property type="component" value="Unassembled WGS sequence"/>
</dbReference>
<feature type="domain" description="RRM" evidence="33">
    <location>
        <begin position="13"/>
        <end position="96"/>
    </location>
</feature>
<evidence type="ECO:0000256" key="18">
    <source>
        <dbReference type="ARBA" id="ARBA00023134"/>
    </source>
</evidence>
<keyword evidence="10" id="KW-0132">Cell division</keyword>
<evidence type="ECO:0000256" key="2">
    <source>
        <dbReference type="ARBA" id="ARBA00004186"/>
    </source>
</evidence>
<dbReference type="SUPFAM" id="SSF54928">
    <property type="entry name" value="RNA-binding domain, RBD"/>
    <property type="match status" value="2"/>
</dbReference>
<evidence type="ECO:0000256" key="12">
    <source>
        <dbReference type="ARBA" id="ARBA00022741"/>
    </source>
</evidence>
<dbReference type="PROSITE" id="PS51719">
    <property type="entry name" value="G_SEPTIN"/>
    <property type="match status" value="1"/>
</dbReference>
<evidence type="ECO:0000256" key="31">
    <source>
        <dbReference type="SAM" id="Coils"/>
    </source>
</evidence>
<evidence type="ECO:0000256" key="11">
    <source>
        <dbReference type="ARBA" id="ARBA00022737"/>
    </source>
</evidence>
<comment type="function">
    <text evidence="25">Filament-forming cytoskeletal GTPase. Required for normal organization of the actin cytoskeleton. Required for normal progress through mitosis. Involved in cytokinesis. Required for normal association of CENPE with the kinetochore. Plays a role in ciliogenesis and collective cell movements. Forms a filamentous structure with SEPTIN12, SEPTIN6, SEPTIN2 and probably SEPTIN4 at the sperm annulus which is required for the structural integrity and motility of the sperm tail during postmeiotic differentiation.</text>
</comment>
<feature type="domain" description="RRM" evidence="33">
    <location>
        <begin position="104"/>
        <end position="183"/>
    </location>
</feature>
<evidence type="ECO:0000256" key="4">
    <source>
        <dbReference type="ARBA" id="ARBA00004430"/>
    </source>
</evidence>
<keyword evidence="18 30" id="KW-0342">GTP-binding</keyword>
<keyword evidence="8" id="KW-0158">Chromosome</keyword>
<evidence type="ECO:0000256" key="5">
    <source>
        <dbReference type="ARBA" id="ARBA00004626"/>
    </source>
</evidence>
<name>A0AAD4UFF1_OVIAM</name>
<evidence type="ECO:0000256" key="26">
    <source>
        <dbReference type="ARBA" id="ARBA00053431"/>
    </source>
</evidence>
<evidence type="ECO:0000256" key="17">
    <source>
        <dbReference type="ARBA" id="ARBA00023069"/>
    </source>
</evidence>
<comment type="caution">
    <text evidence="35">The sequence shown here is derived from an EMBL/GenBank/DDBJ whole genome shotgun (WGS) entry which is preliminary data.</text>
</comment>
<keyword evidence="17" id="KW-0969">Cilium</keyword>
<dbReference type="InterPro" id="IPR030379">
    <property type="entry name" value="G_SEPTIN_dom"/>
</dbReference>
<accession>A0AAD4UFF1</accession>
<evidence type="ECO:0000256" key="25">
    <source>
        <dbReference type="ARBA" id="ARBA00045753"/>
    </source>
</evidence>
<dbReference type="PANTHER" id="PTHR18884">
    <property type="entry name" value="SEPTIN"/>
    <property type="match status" value="1"/>
</dbReference>
<dbReference type="CDD" id="cd12582">
    <property type="entry name" value="RRM2_hnRNPA3"/>
    <property type="match status" value="1"/>
</dbReference>
<dbReference type="CDD" id="cd01850">
    <property type="entry name" value="CDC_Septin"/>
    <property type="match status" value="1"/>
</dbReference>
<feature type="domain" description="Septin-type G" evidence="34">
    <location>
        <begin position="479"/>
        <end position="748"/>
    </location>
</feature>
<keyword evidence="14" id="KW-0995">Kinetochore</keyword>
<evidence type="ECO:0000313" key="35">
    <source>
        <dbReference type="EMBL" id="KAI4543704.1"/>
    </source>
</evidence>
<evidence type="ECO:0000256" key="19">
    <source>
        <dbReference type="ARBA" id="ARBA00023212"/>
    </source>
</evidence>
<evidence type="ECO:0000256" key="3">
    <source>
        <dbReference type="ARBA" id="ARBA00004214"/>
    </source>
</evidence>
<keyword evidence="19" id="KW-0206">Cytoskeleton</keyword>
<dbReference type="Gene3D" id="3.30.70.330">
    <property type="match status" value="2"/>
</dbReference>
<evidence type="ECO:0000256" key="6">
    <source>
        <dbReference type="ARBA" id="ARBA00004629"/>
    </source>
</evidence>
<dbReference type="GO" id="GO:0005525">
    <property type="term" value="F:GTP binding"/>
    <property type="evidence" value="ECO:0007669"/>
    <property type="project" value="UniProtKB-KW"/>
</dbReference>
<comment type="subunit">
    <text evidence="27">Identified in the spliceosome C complex.</text>
</comment>
<dbReference type="FunFam" id="3.30.70.330:FF:000158">
    <property type="entry name" value="heterogeneous nuclear ribonucleoprotein A3 isoform X1"/>
    <property type="match status" value="1"/>
</dbReference>
<feature type="region of interest" description="Disordered" evidence="32">
    <location>
        <begin position="182"/>
        <end position="203"/>
    </location>
</feature>
<dbReference type="GO" id="GO:1990904">
    <property type="term" value="C:ribonucleoprotein complex"/>
    <property type="evidence" value="ECO:0007669"/>
    <property type="project" value="UniProtKB-KW"/>
</dbReference>
<dbReference type="InterPro" id="IPR027417">
    <property type="entry name" value="P-loop_NTPase"/>
</dbReference>
<dbReference type="InterPro" id="IPR012677">
    <property type="entry name" value="Nucleotide-bd_a/b_plait_sf"/>
</dbReference>
<dbReference type="InterPro" id="IPR034516">
    <property type="entry name" value="hnRNPA1/3_RRM2"/>
</dbReference>
<organism evidence="35 36">
    <name type="scientific">Ovis ammon polii</name>
    <dbReference type="NCBI Taxonomy" id="230172"/>
    <lineage>
        <taxon>Eukaryota</taxon>
        <taxon>Metazoa</taxon>
        <taxon>Chordata</taxon>
        <taxon>Craniata</taxon>
        <taxon>Vertebrata</taxon>
        <taxon>Euteleostomi</taxon>
        <taxon>Mammalia</taxon>
        <taxon>Eutheria</taxon>
        <taxon>Laurasiatheria</taxon>
        <taxon>Artiodactyla</taxon>
        <taxon>Ruminantia</taxon>
        <taxon>Pecora</taxon>
        <taxon>Bovidae</taxon>
        <taxon>Caprinae</taxon>
        <taxon>Ovis</taxon>
    </lineage>
</organism>
<evidence type="ECO:0000256" key="32">
    <source>
        <dbReference type="SAM" id="MobiDB-lite"/>
    </source>
</evidence>
<dbReference type="Gene3D" id="3.40.50.300">
    <property type="entry name" value="P-loop containing nucleotide triphosphate hydrolases"/>
    <property type="match status" value="1"/>
</dbReference>
<keyword evidence="23" id="KW-0131">Cell cycle</keyword>
<dbReference type="Pfam" id="PF00076">
    <property type="entry name" value="RRM_1"/>
    <property type="match status" value="2"/>
</dbReference>
<dbReference type="GO" id="GO:0005634">
    <property type="term" value="C:nucleus"/>
    <property type="evidence" value="ECO:0007669"/>
    <property type="project" value="UniProtKB-SubCell"/>
</dbReference>
<evidence type="ECO:0000256" key="15">
    <source>
        <dbReference type="ARBA" id="ARBA00022884"/>
    </source>
</evidence>
<comment type="function">
    <text evidence="26">Plays a role in cytoplasmic trafficking of RNA. Binds to the cis-acting response element, A2RE. May be involved in pre-mRNA splicing.</text>
</comment>
<sequence>MEGHDPKEPEQLRKLFIGGLSFETTDDSLREHFEKWGTLTDCVVMRDPQTKRSRGFGFVTYSCVEEVDAAMCARPHKVDGRVVEPKRAVSREDSVKPGAHLTVKKIFVGGIKEDTEEYNLRDYFEKYGKIETIEVMEDRQSGKKRGFAFVTFDDHDTVDKIVVQKYHTINGHNCEVKKALSKQEMQSAGSQRGRGGGSGNFMGRGGNFGGGGGNFGRGGNFGGRGGYGGGGGGSRGSYGGGDGGYNGFGGDGGNYGGGPGYSSRGGYGGGGPGGYGNQGGGYGGGGGGYDGYNEGGNFGVSRVSIHFLNCGVSTTRTKPGPNRLSQYECDREESAVEAAAVDLFAVPGHWKVTARGQCRGYSITESVSSGLSKKAASEFGTNHATVYLSMSCLSPDYSGFVRFAAKGYCGVLCFVYINGLNYGQYFSPMGKLKVTLIFCANLEVGLYELLMKLLQQKNLEGYVGFANLPNQVYRKSVKRGFEFTLMVVGESGLGKSTLINSLFLTDLYSPEYPGPSHRIKKTVQVEQSKVLIKEGGVQLLLTIVDTPGFGDAVDNSNCWQPVIDYIDSKFEDYLNAESRVNRRQMPDNRVQCCLYFIAPSGHGLKPLDIEFMKRLHEKVNIIPLIAKADTLTPEECQQFKKQIMKEIQEHKIKIYEFPETDDEEENKLVKKIKDRLPLAVVGSNTIIEVNGKRVRGRQYPWGVAEVENGEHCDFTILRNMLIRTHMQDLKDVTNNVHYENYRSRKLAAVTYNGVDNNKNKGQLTKSPLAQMEEERREHVAKMKKMEMEMEQVFEMKVKEKVQKLKDSEAELQRRHEQMKKNLEAQHKELEEKRRQFEDEKANWEAQQRILEQQNSSSPKIRPIPPLLDLSADYIVTAQVKNVEGCGDARAMTNQEFCFFLLLDVNNPPESEKRENELENTIDAPEHLTCQIAFELLLMPTAQGLFLSTPCFQGHPSVFTVDMDRVLE</sequence>
<dbReference type="AlphaFoldDB" id="A0AAD4UFF1"/>
<keyword evidence="12 30" id="KW-0547">Nucleotide-binding</keyword>
<keyword evidence="22" id="KW-0687">Ribonucleoprotein</keyword>
<keyword evidence="11" id="KW-0677">Repeat</keyword>
<evidence type="ECO:0000256" key="9">
    <source>
        <dbReference type="ARBA" id="ARBA00022490"/>
    </source>
</evidence>
<dbReference type="Pfam" id="PF00735">
    <property type="entry name" value="Septin"/>
    <property type="match status" value="1"/>
</dbReference>
<feature type="coiled-coil region" evidence="31">
    <location>
        <begin position="768"/>
        <end position="853"/>
    </location>
</feature>
<evidence type="ECO:0000256" key="22">
    <source>
        <dbReference type="ARBA" id="ARBA00023274"/>
    </source>
</evidence>
<evidence type="ECO:0000256" key="14">
    <source>
        <dbReference type="ARBA" id="ARBA00022838"/>
    </source>
</evidence>
<dbReference type="GO" id="GO:0030496">
    <property type="term" value="C:midbody"/>
    <property type="evidence" value="ECO:0007669"/>
    <property type="project" value="UniProtKB-SubCell"/>
</dbReference>
<feature type="compositionally biased region" description="Gly residues" evidence="32">
    <location>
        <begin position="192"/>
        <end position="203"/>
    </location>
</feature>
<evidence type="ECO:0000256" key="28">
    <source>
        <dbReference type="ARBA" id="ARBA00067973"/>
    </source>
</evidence>
<dbReference type="SMART" id="SM00360">
    <property type="entry name" value="RRM"/>
    <property type="match status" value="2"/>
</dbReference>
<dbReference type="SUPFAM" id="SSF52540">
    <property type="entry name" value="P-loop containing nucleoside triphosphate hydrolases"/>
    <property type="match status" value="1"/>
</dbReference>
<evidence type="ECO:0000256" key="8">
    <source>
        <dbReference type="ARBA" id="ARBA00022454"/>
    </source>
</evidence>
<dbReference type="InterPro" id="IPR008115">
    <property type="entry name" value="Septin7"/>
</dbReference>
<evidence type="ECO:0000256" key="23">
    <source>
        <dbReference type="ARBA" id="ARBA00023306"/>
    </source>
</evidence>
<comment type="similarity">
    <text evidence="30">Belongs to the TRAFAC class TrmE-Era-EngA-EngB-Septin-like GTPase superfamily. Septin GTPase family.</text>
</comment>
<keyword evidence="13" id="KW-0498">Mitosis</keyword>
<dbReference type="GO" id="GO:0031105">
    <property type="term" value="C:septin complex"/>
    <property type="evidence" value="ECO:0007669"/>
    <property type="project" value="InterPro"/>
</dbReference>
<dbReference type="GO" id="GO:0051301">
    <property type="term" value="P:cell division"/>
    <property type="evidence" value="ECO:0007669"/>
    <property type="project" value="UniProtKB-KW"/>
</dbReference>
<dbReference type="GO" id="GO:0005930">
    <property type="term" value="C:axoneme"/>
    <property type="evidence" value="ECO:0007669"/>
    <property type="project" value="UniProtKB-SubCell"/>
</dbReference>
<dbReference type="PROSITE" id="PS50102">
    <property type="entry name" value="RRM"/>
    <property type="match status" value="2"/>
</dbReference>
<evidence type="ECO:0000256" key="10">
    <source>
        <dbReference type="ARBA" id="ARBA00022618"/>
    </source>
</evidence>
<evidence type="ECO:0000256" key="27">
    <source>
        <dbReference type="ARBA" id="ARBA00062997"/>
    </source>
</evidence>
<keyword evidence="36" id="KW-1185">Reference proteome</keyword>
<dbReference type="GO" id="GO:0005819">
    <property type="term" value="C:spindle"/>
    <property type="evidence" value="ECO:0007669"/>
    <property type="project" value="UniProtKB-SubCell"/>
</dbReference>
<evidence type="ECO:0000259" key="33">
    <source>
        <dbReference type="PROSITE" id="PS50102"/>
    </source>
</evidence>
<evidence type="ECO:0000256" key="30">
    <source>
        <dbReference type="RuleBase" id="RU004560"/>
    </source>
</evidence>
<dbReference type="FunFam" id="3.40.50.300:FF:000162">
    <property type="entry name" value="septin-7 isoform X1"/>
    <property type="match status" value="1"/>
</dbReference>
<proteinExistence type="inferred from homology"/>
<dbReference type="InterPro" id="IPR016491">
    <property type="entry name" value="Septin"/>
</dbReference>
<dbReference type="FunFam" id="3.30.70.330:FF:000350">
    <property type="entry name" value="heterogeneous nuclear ribonucleoprotein A3 isoform X1"/>
    <property type="match status" value="1"/>
</dbReference>
<comment type="subcellular location">
    <subcellularLocation>
        <location evidence="6">Chromosome</location>
        <location evidence="6">Centromere</location>
        <location evidence="6">Kinetochore</location>
    </subcellularLocation>
    <subcellularLocation>
        <location evidence="5">Cleavage furrow</location>
    </subcellularLocation>
    <subcellularLocation>
        <location evidence="4">Cytoplasm</location>
        <location evidence="4">Cytoskeleton</location>
        <location evidence="4">Cilium axoneme</location>
    </subcellularLocation>
    <subcellularLocation>
        <location evidence="2">Cytoplasm</location>
        <location evidence="2">Cytoskeleton</location>
        <location evidence="2">Spindle</location>
    </subcellularLocation>
    <subcellularLocation>
        <location evidence="3">Midbody</location>
    </subcellularLocation>
    <subcellularLocation>
        <location evidence="1">Nucleus</location>
    </subcellularLocation>
</comment>
<reference evidence="35" key="1">
    <citation type="submission" date="2022-03" db="EMBL/GenBank/DDBJ databases">
        <title>Genomic analyses of argali, domestic sheep and their hybrids provide insights into chromosomal evolution, heterosis and genetic basis of agronomic traits.</title>
        <authorList>
            <person name="Li M."/>
        </authorList>
    </citation>
    <scope>NUCLEOTIDE SEQUENCE</scope>
    <source>
        <strain evidence="35">CAU-MHL-2022a</strain>
        <tissue evidence="35">Skin</tissue>
    </source>
</reference>
<keyword evidence="15 29" id="KW-0694">RNA-binding</keyword>
<evidence type="ECO:0000256" key="21">
    <source>
        <dbReference type="ARBA" id="ARBA00023273"/>
    </source>
</evidence>
<evidence type="ECO:0000313" key="36">
    <source>
        <dbReference type="Proteomes" id="UP001214576"/>
    </source>
</evidence>
<dbReference type="PRINTS" id="PR01742">
    <property type="entry name" value="SEPTIN7"/>
</dbReference>
<gene>
    <name evidence="35" type="ORF">MG293_006498</name>
</gene>
<evidence type="ECO:0000256" key="1">
    <source>
        <dbReference type="ARBA" id="ARBA00004123"/>
    </source>
</evidence>
<keyword evidence="20" id="KW-0539">Nucleus</keyword>
<evidence type="ECO:0000256" key="20">
    <source>
        <dbReference type="ARBA" id="ARBA00023242"/>
    </source>
</evidence>
<protein>
    <recommendedName>
        <fullName evidence="28">Heterogeneous nuclear ribonucleoprotein A3</fullName>
    </recommendedName>
    <alternativeName>
        <fullName evidence="7">Septin-7</fullName>
    </alternativeName>
</protein>
<evidence type="ECO:0000256" key="29">
    <source>
        <dbReference type="PROSITE-ProRule" id="PRU00176"/>
    </source>
</evidence>